<dbReference type="GO" id="GO:0034456">
    <property type="term" value="C:UTP-C complex"/>
    <property type="evidence" value="ECO:0007669"/>
    <property type="project" value="TreeGrafter"/>
</dbReference>
<dbReference type="InterPro" id="IPR012677">
    <property type="entry name" value="Nucleotide-bd_a/b_plait_sf"/>
</dbReference>
<dbReference type="InterPro" id="IPR035979">
    <property type="entry name" value="RBD_domain_sf"/>
</dbReference>
<dbReference type="InterPro" id="IPR040447">
    <property type="entry name" value="RRM_Rrp7"/>
</dbReference>
<dbReference type="InterPro" id="IPR040446">
    <property type="entry name" value="RRP7"/>
</dbReference>
<evidence type="ECO:0000313" key="6">
    <source>
        <dbReference type="Proteomes" id="UP001168821"/>
    </source>
</evidence>
<dbReference type="CDD" id="cd12951">
    <property type="entry name" value="RRP7_Rrp7A"/>
    <property type="match status" value="1"/>
</dbReference>
<dbReference type="InterPro" id="IPR024326">
    <property type="entry name" value="RRP7_C"/>
</dbReference>
<keyword evidence="6" id="KW-1185">Reference proteome</keyword>
<dbReference type="Proteomes" id="UP001168821">
    <property type="component" value="Unassembled WGS sequence"/>
</dbReference>
<dbReference type="PROSITE" id="PS50102">
    <property type="entry name" value="RRM"/>
    <property type="match status" value="1"/>
</dbReference>
<evidence type="ECO:0000259" key="4">
    <source>
        <dbReference type="PROSITE" id="PS50102"/>
    </source>
</evidence>
<dbReference type="PANTHER" id="PTHR13191">
    <property type="entry name" value="RIBOSOMAL RNA PROCESSING PROTEIN 7-RELATED"/>
    <property type="match status" value="1"/>
</dbReference>
<organism evidence="5 6">
    <name type="scientific">Zophobas morio</name>
    <dbReference type="NCBI Taxonomy" id="2755281"/>
    <lineage>
        <taxon>Eukaryota</taxon>
        <taxon>Metazoa</taxon>
        <taxon>Ecdysozoa</taxon>
        <taxon>Arthropoda</taxon>
        <taxon>Hexapoda</taxon>
        <taxon>Insecta</taxon>
        <taxon>Pterygota</taxon>
        <taxon>Neoptera</taxon>
        <taxon>Endopterygota</taxon>
        <taxon>Coleoptera</taxon>
        <taxon>Polyphaga</taxon>
        <taxon>Cucujiformia</taxon>
        <taxon>Tenebrionidae</taxon>
        <taxon>Zophobas</taxon>
    </lineage>
</organism>
<dbReference type="Pfam" id="PF12923">
    <property type="entry name" value="RRP7"/>
    <property type="match status" value="1"/>
</dbReference>
<gene>
    <name evidence="5" type="ORF">Zmor_006955</name>
</gene>
<evidence type="ECO:0000256" key="3">
    <source>
        <dbReference type="PROSITE-ProRule" id="PRU00176"/>
    </source>
</evidence>
<dbReference type="GO" id="GO:0006364">
    <property type="term" value="P:rRNA processing"/>
    <property type="evidence" value="ECO:0007669"/>
    <property type="project" value="TreeGrafter"/>
</dbReference>
<sequence length="251" mass="29114">MSSINIQGFTVLPLYFSKESSGYHNIFIKEHSVRSYDEKKPPGKTLFAVNIPPYVDEDSLKRVFSVAGKVKSVYLQESAVESDNKVKSGFKVAYIVFNKHEELLKALKMQELDPLSSNENPVLVGLSKWIHQYNSSIYNHEKLSEEVNKCIKNSDKEEEEKKAHGKEEVDDAGWTVVTKKGRNPGFARKESVENKIIQKNKLKSRKKELKNFYTFQIKEQKMKNIIALRKNFQDSKEKVNLMKKMRNFKPF</sequence>
<name>A0AA38MN51_9CUCU</name>
<dbReference type="Gene3D" id="3.30.70.330">
    <property type="match status" value="1"/>
</dbReference>
<evidence type="ECO:0000313" key="5">
    <source>
        <dbReference type="EMBL" id="KAJ3662616.1"/>
    </source>
</evidence>
<dbReference type="SUPFAM" id="SSF54928">
    <property type="entry name" value="RNA-binding domain, RBD"/>
    <property type="match status" value="1"/>
</dbReference>
<dbReference type="Gene3D" id="6.10.250.1770">
    <property type="match status" value="1"/>
</dbReference>
<dbReference type="AlphaFoldDB" id="A0AA38MN51"/>
<accession>A0AA38MN51</accession>
<dbReference type="GO" id="GO:0032545">
    <property type="term" value="C:CURI complex"/>
    <property type="evidence" value="ECO:0007669"/>
    <property type="project" value="TreeGrafter"/>
</dbReference>
<dbReference type="PANTHER" id="PTHR13191:SF0">
    <property type="entry name" value="RIBOSOMAL RNA-PROCESSING PROTEIN 7 HOMOLOG A-RELATED"/>
    <property type="match status" value="1"/>
</dbReference>
<protein>
    <recommendedName>
        <fullName evidence="4">RRM domain-containing protein</fullName>
    </recommendedName>
</protein>
<feature type="domain" description="RRM" evidence="4">
    <location>
        <begin position="44"/>
        <end position="129"/>
    </location>
</feature>
<proteinExistence type="inferred from homology"/>
<dbReference type="Pfam" id="PF17799">
    <property type="entry name" value="RRM_Rrp7"/>
    <property type="match status" value="1"/>
</dbReference>
<comment type="similarity">
    <text evidence="1">Belongs to the RRP7 family.</text>
</comment>
<comment type="caution">
    <text evidence="5">The sequence shown here is derived from an EMBL/GenBank/DDBJ whole genome shotgun (WGS) entry which is preliminary data.</text>
</comment>
<dbReference type="GO" id="GO:0003723">
    <property type="term" value="F:RNA binding"/>
    <property type="evidence" value="ECO:0007669"/>
    <property type="project" value="UniProtKB-UniRule"/>
</dbReference>
<dbReference type="GO" id="GO:0000028">
    <property type="term" value="P:ribosomal small subunit assembly"/>
    <property type="evidence" value="ECO:0007669"/>
    <property type="project" value="TreeGrafter"/>
</dbReference>
<dbReference type="EMBL" id="JALNTZ010000002">
    <property type="protein sequence ID" value="KAJ3662616.1"/>
    <property type="molecule type" value="Genomic_DNA"/>
</dbReference>
<evidence type="ECO:0000256" key="2">
    <source>
        <dbReference type="ARBA" id="ARBA00022884"/>
    </source>
</evidence>
<evidence type="ECO:0000256" key="1">
    <source>
        <dbReference type="ARBA" id="ARBA00006110"/>
    </source>
</evidence>
<dbReference type="InterPro" id="IPR000504">
    <property type="entry name" value="RRM_dom"/>
</dbReference>
<keyword evidence="2 3" id="KW-0694">RNA-binding</keyword>
<reference evidence="5" key="1">
    <citation type="journal article" date="2023" name="G3 (Bethesda)">
        <title>Whole genome assemblies of Zophobas morio and Tenebrio molitor.</title>
        <authorList>
            <person name="Kaur S."/>
            <person name="Stinson S.A."/>
            <person name="diCenzo G.C."/>
        </authorList>
    </citation>
    <scope>NUCLEOTIDE SEQUENCE</scope>
    <source>
        <strain evidence="5">QUZm001</strain>
    </source>
</reference>